<dbReference type="InterPro" id="IPR027056">
    <property type="entry name" value="Gluconate_2DH_su3"/>
</dbReference>
<dbReference type="EMBL" id="VHSG01000019">
    <property type="protein sequence ID" value="TQV72726.1"/>
    <property type="molecule type" value="Genomic_DNA"/>
</dbReference>
<protein>
    <submittedName>
        <fullName evidence="1">Gluconate 2-dehydrogenase subunit 3 family protein</fullName>
    </submittedName>
</protein>
<dbReference type="InterPro" id="IPR006311">
    <property type="entry name" value="TAT_signal"/>
</dbReference>
<sequence length="183" mass="19994">MTTTRRSFIKSSGLALSYTLGAQTLLLSPAAARAKKLPLRRLDAAHAASLETLAEALVPGAREAGISHYIDSQLQREPEDSLLMIRYLGVADHHTFYVDGLKSIERQAKSRYRKSLAALKSQQTDELIGALAAGEVENWSGPPAGLFYFVVRADAADVVYGTPAGFERLDIPYMPHIAPSRPW</sequence>
<keyword evidence="2" id="KW-1185">Reference proteome</keyword>
<dbReference type="Pfam" id="PF13618">
    <property type="entry name" value="Gluconate_2-dh3"/>
    <property type="match status" value="1"/>
</dbReference>
<dbReference type="Proteomes" id="UP000319732">
    <property type="component" value="Unassembled WGS sequence"/>
</dbReference>
<comment type="caution">
    <text evidence="1">The sequence shown here is derived from an EMBL/GenBank/DDBJ whole genome shotgun (WGS) entry which is preliminary data.</text>
</comment>
<dbReference type="RefSeq" id="WP_142928456.1">
    <property type="nucleotide sequence ID" value="NZ_ML660098.1"/>
</dbReference>
<gene>
    <name evidence="1" type="ORF">FKG94_18750</name>
</gene>
<dbReference type="OrthoDB" id="5731567at2"/>
<reference evidence="1 2" key="1">
    <citation type="submission" date="2019-06" db="EMBL/GenBank/DDBJ databases">
        <title>Whole genome sequence for Cellvibrionaceae sp. R142.</title>
        <authorList>
            <person name="Wang G."/>
        </authorList>
    </citation>
    <scope>NUCLEOTIDE SEQUENCE [LARGE SCALE GENOMIC DNA]</scope>
    <source>
        <strain evidence="1 2">R142</strain>
    </source>
</reference>
<accession>A0A545T672</accession>
<dbReference type="PROSITE" id="PS51318">
    <property type="entry name" value="TAT"/>
    <property type="match status" value="1"/>
</dbReference>
<organism evidence="1 2">
    <name type="scientific">Exilibacterium tricleocarpae</name>
    <dbReference type="NCBI Taxonomy" id="2591008"/>
    <lineage>
        <taxon>Bacteria</taxon>
        <taxon>Pseudomonadati</taxon>
        <taxon>Pseudomonadota</taxon>
        <taxon>Gammaproteobacteria</taxon>
        <taxon>Cellvibrionales</taxon>
        <taxon>Cellvibrionaceae</taxon>
        <taxon>Exilibacterium</taxon>
    </lineage>
</organism>
<evidence type="ECO:0000313" key="2">
    <source>
        <dbReference type="Proteomes" id="UP000319732"/>
    </source>
</evidence>
<evidence type="ECO:0000313" key="1">
    <source>
        <dbReference type="EMBL" id="TQV72726.1"/>
    </source>
</evidence>
<dbReference type="AlphaFoldDB" id="A0A545T672"/>
<name>A0A545T672_9GAMM</name>
<proteinExistence type="predicted"/>